<dbReference type="Proteomes" id="UP000649753">
    <property type="component" value="Unassembled WGS sequence"/>
</dbReference>
<reference evidence="3" key="1">
    <citation type="submission" date="2020-10" db="EMBL/GenBank/DDBJ databases">
        <title>Sequencing the genomes of 1000 actinobacteria strains.</title>
        <authorList>
            <person name="Klenk H.-P."/>
        </authorList>
    </citation>
    <scope>NUCLEOTIDE SEQUENCE</scope>
    <source>
        <strain evidence="3">DSM 46832</strain>
    </source>
</reference>
<feature type="compositionally biased region" description="Low complexity" evidence="1">
    <location>
        <begin position="328"/>
        <end position="338"/>
    </location>
</feature>
<gene>
    <name evidence="3" type="ORF">H4W31_001774</name>
</gene>
<evidence type="ECO:0000256" key="2">
    <source>
        <dbReference type="SAM" id="Phobius"/>
    </source>
</evidence>
<sequence>MDGLRNGLDELAEQAKVYDVTGRALQVARRRRRAARLAPVAAATAVVLVGLVAVAGLRPGPSGDLDVAAPPRIDWLPERLELPATDPEPLPASGKVGQGVLIYGTTAPGARPLVLLTADGRQHRLADGVTSKDGVSYTRPGLSPDGRWLGEQRAGRYVVRDLLGTARFELTDGHAPVAWSPDSRWLLLTDNLNETAPPIRLDLSSGAQQPVPVGDRQRWRAEAVLPGGDVLVNQTWLDNTRQRNLDARVVDPVTGLDRSRIQVDLNPYLGAKESRTYDPPRLAPDGRTVWLGVVHAERPEDGMPGLDMGGDLLLVDLTAGGIRRANLPRPTITTKTGPGPTPPPTGTGRMEPIGYLPEGVLLRTTDERGDALRIMDLASGATTLVTELTAAQGEMDQVQVRGS</sequence>
<evidence type="ECO:0000313" key="4">
    <source>
        <dbReference type="Proteomes" id="UP000649753"/>
    </source>
</evidence>
<dbReference type="SUPFAM" id="SSF69304">
    <property type="entry name" value="Tricorn protease N-terminal domain"/>
    <property type="match status" value="1"/>
</dbReference>
<protein>
    <submittedName>
        <fullName evidence="3">Uncharacterized protein</fullName>
    </submittedName>
</protein>
<proteinExistence type="predicted"/>
<dbReference type="InterPro" id="IPR011042">
    <property type="entry name" value="6-blade_b-propeller_TolB-like"/>
</dbReference>
<organism evidence="3 4">
    <name type="scientific">Plantactinospora soyae</name>
    <dbReference type="NCBI Taxonomy" id="1544732"/>
    <lineage>
        <taxon>Bacteria</taxon>
        <taxon>Bacillati</taxon>
        <taxon>Actinomycetota</taxon>
        <taxon>Actinomycetes</taxon>
        <taxon>Micromonosporales</taxon>
        <taxon>Micromonosporaceae</taxon>
        <taxon>Plantactinospora</taxon>
    </lineage>
</organism>
<keyword evidence="2" id="KW-0812">Transmembrane</keyword>
<dbReference type="RefSeq" id="WP_192766212.1">
    <property type="nucleotide sequence ID" value="NZ_JADBEB010000001.1"/>
</dbReference>
<dbReference type="EMBL" id="JADBEB010000001">
    <property type="protein sequence ID" value="MBE1486136.1"/>
    <property type="molecule type" value="Genomic_DNA"/>
</dbReference>
<dbReference type="AlphaFoldDB" id="A0A927R5Q2"/>
<evidence type="ECO:0000313" key="3">
    <source>
        <dbReference type="EMBL" id="MBE1486136.1"/>
    </source>
</evidence>
<comment type="caution">
    <text evidence="3">The sequence shown here is derived from an EMBL/GenBank/DDBJ whole genome shotgun (WGS) entry which is preliminary data.</text>
</comment>
<name>A0A927R5Q2_9ACTN</name>
<keyword evidence="2" id="KW-1133">Transmembrane helix</keyword>
<accession>A0A927R5Q2</accession>
<feature type="region of interest" description="Disordered" evidence="1">
    <location>
        <begin position="327"/>
        <end position="352"/>
    </location>
</feature>
<evidence type="ECO:0000256" key="1">
    <source>
        <dbReference type="SAM" id="MobiDB-lite"/>
    </source>
</evidence>
<keyword evidence="4" id="KW-1185">Reference proteome</keyword>
<keyword evidence="2" id="KW-0472">Membrane</keyword>
<feature type="transmembrane region" description="Helical" evidence="2">
    <location>
        <begin position="37"/>
        <end position="57"/>
    </location>
</feature>
<dbReference type="Gene3D" id="2.120.10.30">
    <property type="entry name" value="TolB, C-terminal domain"/>
    <property type="match status" value="1"/>
</dbReference>